<sequence>MLFTNIQQNDFEGMPTQFEEKLVIEGGKYIKEREWIMMAVINISAILEYRKQTAVLKHVAGIKGIVAASSSPISGNGAIATGKVKLMVGKKPDEGDKDMEIDNEST</sequence>
<dbReference type="EMBL" id="JANAWD010001412">
    <property type="protein sequence ID" value="KAJ3473398.1"/>
    <property type="molecule type" value="Genomic_DNA"/>
</dbReference>
<organism evidence="1 2">
    <name type="scientific">Meripilus lineatus</name>
    <dbReference type="NCBI Taxonomy" id="2056292"/>
    <lineage>
        <taxon>Eukaryota</taxon>
        <taxon>Fungi</taxon>
        <taxon>Dikarya</taxon>
        <taxon>Basidiomycota</taxon>
        <taxon>Agaricomycotina</taxon>
        <taxon>Agaricomycetes</taxon>
        <taxon>Polyporales</taxon>
        <taxon>Meripilaceae</taxon>
        <taxon>Meripilus</taxon>
    </lineage>
</organism>
<evidence type="ECO:0000313" key="1">
    <source>
        <dbReference type="EMBL" id="KAJ3473398.1"/>
    </source>
</evidence>
<dbReference type="Proteomes" id="UP001212997">
    <property type="component" value="Unassembled WGS sequence"/>
</dbReference>
<accession>A0AAD5UR84</accession>
<protein>
    <submittedName>
        <fullName evidence="1">Uncharacterized protein</fullName>
    </submittedName>
</protein>
<evidence type="ECO:0000313" key="2">
    <source>
        <dbReference type="Proteomes" id="UP001212997"/>
    </source>
</evidence>
<gene>
    <name evidence="1" type="ORF">NLI96_g13022</name>
</gene>
<proteinExistence type="predicted"/>
<dbReference type="AlphaFoldDB" id="A0AAD5UR84"/>
<comment type="caution">
    <text evidence="1">The sequence shown here is derived from an EMBL/GenBank/DDBJ whole genome shotgun (WGS) entry which is preliminary data.</text>
</comment>
<reference evidence="1" key="1">
    <citation type="submission" date="2022-07" db="EMBL/GenBank/DDBJ databases">
        <title>Genome Sequence of Physisporinus lineatus.</title>
        <authorList>
            <person name="Buettner E."/>
        </authorList>
    </citation>
    <scope>NUCLEOTIDE SEQUENCE</scope>
    <source>
        <strain evidence="1">VT162</strain>
    </source>
</reference>
<keyword evidence="2" id="KW-1185">Reference proteome</keyword>
<name>A0AAD5UR84_9APHY</name>